<reference evidence="8" key="1">
    <citation type="submission" date="2020-10" db="EMBL/GenBank/DDBJ databases">
        <authorList>
            <person name="Gilroy R."/>
        </authorList>
    </citation>
    <scope>NUCLEOTIDE SEQUENCE</scope>
    <source>
        <strain evidence="8">CHK187-14744</strain>
    </source>
</reference>
<feature type="binding site" evidence="6">
    <location>
        <position position="232"/>
    </location>
    <ligand>
        <name>Zn(2+)</name>
        <dbReference type="ChEBI" id="CHEBI:29105"/>
        <label>2</label>
    </ligand>
</feature>
<feature type="domain" description="Dihydroorotase catalytic" evidence="7">
    <location>
        <begin position="50"/>
        <end position="238"/>
    </location>
</feature>
<reference evidence="8" key="2">
    <citation type="journal article" date="2021" name="PeerJ">
        <title>Extensive microbial diversity within the chicken gut microbiome revealed by metagenomics and culture.</title>
        <authorList>
            <person name="Gilroy R."/>
            <person name="Ravi A."/>
            <person name="Getino M."/>
            <person name="Pursley I."/>
            <person name="Horton D.L."/>
            <person name="Alikhan N.F."/>
            <person name="Baker D."/>
            <person name="Gharbi K."/>
            <person name="Hall N."/>
            <person name="Watson M."/>
            <person name="Adriaenssens E.M."/>
            <person name="Foster-Nyarko E."/>
            <person name="Jarju S."/>
            <person name="Secka A."/>
            <person name="Antonio M."/>
            <person name="Oren A."/>
            <person name="Chaudhuri R.R."/>
            <person name="La Ragione R."/>
            <person name="Hildebrand F."/>
            <person name="Pallen M.J."/>
        </authorList>
    </citation>
    <scope>NUCLEOTIDE SEQUENCE</scope>
    <source>
        <strain evidence="8">CHK187-14744</strain>
    </source>
</reference>
<evidence type="ECO:0000256" key="2">
    <source>
        <dbReference type="ARBA" id="ARBA00010286"/>
    </source>
</evidence>
<dbReference type="InterPro" id="IPR002195">
    <property type="entry name" value="Dihydroorotase_CS"/>
</dbReference>
<comment type="function">
    <text evidence="1 6">Catalyzes the reversible cyclization of carbamoyl aspartate to dihydroorotate.</text>
</comment>
<dbReference type="AlphaFoldDB" id="A0A9D1KXH5"/>
<dbReference type="GO" id="GO:0005737">
    <property type="term" value="C:cytoplasm"/>
    <property type="evidence" value="ECO:0007669"/>
    <property type="project" value="TreeGrafter"/>
</dbReference>
<feature type="binding site" evidence="6">
    <location>
        <position position="278"/>
    </location>
    <ligand>
        <name>substrate</name>
    </ligand>
</feature>
<feature type="active site" evidence="6">
    <location>
        <position position="305"/>
    </location>
</feature>
<feature type="binding site" evidence="6">
    <location>
        <position position="179"/>
    </location>
    <ligand>
        <name>Zn(2+)</name>
        <dbReference type="ChEBI" id="CHEBI:29105"/>
        <label>2</label>
    </ligand>
</feature>
<feature type="binding site" evidence="6">
    <location>
        <position position="152"/>
    </location>
    <ligand>
        <name>Zn(2+)</name>
        <dbReference type="ChEBI" id="CHEBI:29105"/>
        <label>2</label>
    </ligand>
</feature>
<organism evidence="8 9">
    <name type="scientific">Candidatus Onthocola gallistercoris</name>
    <dbReference type="NCBI Taxonomy" id="2840876"/>
    <lineage>
        <taxon>Bacteria</taxon>
        <taxon>Bacillati</taxon>
        <taxon>Bacillota</taxon>
        <taxon>Bacilli</taxon>
        <taxon>Candidatus Onthocola</taxon>
    </lineage>
</organism>
<dbReference type="Gene3D" id="2.30.40.10">
    <property type="entry name" value="Urease, subunit C, domain 1"/>
    <property type="match status" value="1"/>
</dbReference>
<feature type="binding site" evidence="6">
    <location>
        <position position="94"/>
    </location>
    <ligand>
        <name>substrate</name>
    </ligand>
</feature>
<comment type="caution">
    <text evidence="8">The sequence shown here is derived from an EMBL/GenBank/DDBJ whole genome shotgun (WGS) entry which is preliminary data.</text>
</comment>
<evidence type="ECO:0000259" key="7">
    <source>
        <dbReference type="Pfam" id="PF12890"/>
    </source>
</evidence>
<dbReference type="GO" id="GO:0004151">
    <property type="term" value="F:dihydroorotase activity"/>
    <property type="evidence" value="ECO:0007669"/>
    <property type="project" value="UniProtKB-UniRule"/>
</dbReference>
<accession>A0A9D1KXH5</accession>
<feature type="binding site" evidence="6">
    <location>
        <begin position="62"/>
        <end position="64"/>
    </location>
    <ligand>
        <name>substrate</name>
    </ligand>
</feature>
<feature type="binding site" evidence="6">
    <location>
        <position position="152"/>
    </location>
    <ligand>
        <name>Zn(2+)</name>
        <dbReference type="ChEBI" id="CHEBI:29105"/>
        <label>1</label>
    </ligand>
</feature>
<comment type="pathway">
    <text evidence="6">Pyrimidine metabolism; UMP biosynthesis via de novo pathway; (S)-dihydroorotate from bicarbonate: step 3/3.</text>
</comment>
<evidence type="ECO:0000256" key="5">
    <source>
        <dbReference type="ARBA" id="ARBA00022975"/>
    </source>
</evidence>
<keyword evidence="6" id="KW-0862">Zinc</keyword>
<dbReference type="PANTHER" id="PTHR43668:SF2">
    <property type="entry name" value="ALLANTOINASE"/>
    <property type="match status" value="1"/>
</dbReference>
<evidence type="ECO:0000256" key="1">
    <source>
        <dbReference type="ARBA" id="ARBA00002368"/>
    </source>
</evidence>
<feature type="binding site" evidence="6">
    <location>
        <begin position="323"/>
        <end position="324"/>
    </location>
    <ligand>
        <name>substrate</name>
    </ligand>
</feature>
<dbReference type="InterPro" id="IPR004722">
    <property type="entry name" value="DHOase"/>
</dbReference>
<sequence>MKIVLKGGHVIDPSQGIDGMMDVLIRDDRIEKLAPEISEAADETVDVSGCLVVPGLIDMHVHLREPGFEHKETIKTGSMAAARGGFTSICPMPNTKPVIDSPEMVRWILEKAEKEAVVHILPVGAVTKGQMGSETADITGMAKAGAVAISEDGKSVMNTEVYRQGMVLAKEAGIPVLAHCEDRYLVKDGALNAGPAAQKIGVTGIDNAVEDIIASRDILLSKETGCRLHLCHCSTKDSVRMVKEARADGLAVSGEVCPHHFTLTQDDIPGDDANYKMNPPLRSQADKAALVDGLCSDVMEVISTDHAPHHADEKAKGIAKAPFGIVGLETSVALTMTELVHTGKMTPVQMVEHMSTAPARILGIDKGSLKPGKMADITIIDPEAEYEICAADFVSKGKNTPFDGKKVKGRVTHTFVAGKCVYKYKKTEEDRR</sequence>
<comment type="catalytic activity">
    <reaction evidence="6">
        <text>(S)-dihydroorotate + H2O = N-carbamoyl-L-aspartate + H(+)</text>
        <dbReference type="Rhea" id="RHEA:24296"/>
        <dbReference type="ChEBI" id="CHEBI:15377"/>
        <dbReference type="ChEBI" id="CHEBI:15378"/>
        <dbReference type="ChEBI" id="CHEBI:30864"/>
        <dbReference type="ChEBI" id="CHEBI:32814"/>
        <dbReference type="EC" id="3.5.2.3"/>
    </reaction>
</comment>
<dbReference type="NCBIfam" id="TIGR00857">
    <property type="entry name" value="pyrC_multi"/>
    <property type="match status" value="1"/>
</dbReference>
<feature type="binding site" evidence="6">
    <location>
        <position position="309"/>
    </location>
    <ligand>
        <name>substrate</name>
    </ligand>
</feature>
<dbReference type="GO" id="GO:0008270">
    <property type="term" value="F:zinc ion binding"/>
    <property type="evidence" value="ECO:0007669"/>
    <property type="project" value="UniProtKB-UniRule"/>
</dbReference>
<keyword evidence="4 6" id="KW-0378">Hydrolase</keyword>
<dbReference type="GO" id="GO:0004038">
    <property type="term" value="F:allantoinase activity"/>
    <property type="evidence" value="ECO:0007669"/>
    <property type="project" value="TreeGrafter"/>
</dbReference>
<dbReference type="InterPro" id="IPR024403">
    <property type="entry name" value="DHOase_cat"/>
</dbReference>
<dbReference type="Gene3D" id="3.20.20.140">
    <property type="entry name" value="Metal-dependent hydrolases"/>
    <property type="match status" value="1"/>
</dbReference>
<dbReference type="PROSITE" id="PS00482">
    <property type="entry name" value="DIHYDROOROTASE_1"/>
    <property type="match status" value="1"/>
</dbReference>
<dbReference type="PROSITE" id="PS00483">
    <property type="entry name" value="DIHYDROOROTASE_2"/>
    <property type="match status" value="1"/>
</dbReference>
<evidence type="ECO:0000256" key="4">
    <source>
        <dbReference type="ARBA" id="ARBA00022801"/>
    </source>
</evidence>
<dbReference type="HAMAP" id="MF_00220_B">
    <property type="entry name" value="PyrC_classI_B"/>
    <property type="match status" value="1"/>
</dbReference>
<keyword evidence="5 6" id="KW-0665">Pyrimidine biosynthesis</keyword>
<evidence type="ECO:0000256" key="3">
    <source>
        <dbReference type="ARBA" id="ARBA00022723"/>
    </source>
</evidence>
<feature type="binding site" evidence="6">
    <location>
        <position position="60"/>
    </location>
    <ligand>
        <name>Zn(2+)</name>
        <dbReference type="ChEBI" id="CHEBI:29105"/>
        <label>1</label>
    </ligand>
</feature>
<dbReference type="GO" id="GO:0006145">
    <property type="term" value="P:purine nucleobase catabolic process"/>
    <property type="evidence" value="ECO:0007669"/>
    <property type="project" value="TreeGrafter"/>
</dbReference>
<evidence type="ECO:0000313" key="9">
    <source>
        <dbReference type="Proteomes" id="UP000824164"/>
    </source>
</evidence>
<feature type="binding site" evidence="6">
    <location>
        <position position="305"/>
    </location>
    <ligand>
        <name>Zn(2+)</name>
        <dbReference type="ChEBI" id="CHEBI:29105"/>
        <label>1</label>
    </ligand>
</feature>
<dbReference type="EC" id="3.5.2.3" evidence="6"/>
<dbReference type="InterPro" id="IPR032466">
    <property type="entry name" value="Metal_Hydrolase"/>
</dbReference>
<dbReference type="SUPFAM" id="SSF51338">
    <property type="entry name" value="Composite domain of metallo-dependent hydrolases"/>
    <property type="match status" value="1"/>
</dbReference>
<dbReference type="Proteomes" id="UP000824164">
    <property type="component" value="Unassembled WGS sequence"/>
</dbReference>
<comment type="cofactor">
    <cofactor evidence="6">
        <name>Zn(2+)</name>
        <dbReference type="ChEBI" id="CHEBI:29105"/>
    </cofactor>
    <text evidence="6">Binds 2 Zn(2+) ions per subunit.</text>
</comment>
<comment type="similarity">
    <text evidence="2 6">Belongs to the metallo-dependent hydrolases superfamily. DHOase family. Class I DHOase subfamily.</text>
</comment>
<dbReference type="EMBL" id="DVLT01000057">
    <property type="protein sequence ID" value="HIU03498.1"/>
    <property type="molecule type" value="Genomic_DNA"/>
</dbReference>
<proteinExistence type="inferred from homology"/>
<evidence type="ECO:0000313" key="8">
    <source>
        <dbReference type="EMBL" id="HIU03498.1"/>
    </source>
</evidence>
<protein>
    <recommendedName>
        <fullName evidence="6">Dihydroorotase</fullName>
        <shortName evidence="6">DHOase</shortName>
        <ecNumber evidence="6">3.5.2.3</ecNumber>
    </recommendedName>
</protein>
<dbReference type="Pfam" id="PF12890">
    <property type="entry name" value="DHOase"/>
    <property type="match status" value="1"/>
</dbReference>
<dbReference type="PANTHER" id="PTHR43668">
    <property type="entry name" value="ALLANTOINASE"/>
    <property type="match status" value="1"/>
</dbReference>
<dbReference type="InterPro" id="IPR011059">
    <property type="entry name" value="Metal-dep_hydrolase_composite"/>
</dbReference>
<dbReference type="GO" id="GO:0044205">
    <property type="term" value="P:'de novo' UMP biosynthetic process"/>
    <property type="evidence" value="ECO:0007669"/>
    <property type="project" value="UniProtKB-UniRule"/>
</dbReference>
<dbReference type="InterPro" id="IPR050138">
    <property type="entry name" value="DHOase/Allantoinase_Hydrolase"/>
</dbReference>
<gene>
    <name evidence="6" type="primary">pyrC</name>
    <name evidence="8" type="ORF">IAB63_09635</name>
</gene>
<dbReference type="SUPFAM" id="SSF51556">
    <property type="entry name" value="Metallo-dependent hydrolases"/>
    <property type="match status" value="1"/>
</dbReference>
<name>A0A9D1KXH5_9FIRM</name>
<keyword evidence="3 6" id="KW-0479">Metal-binding</keyword>
<feature type="binding site" evidence="6">
    <location>
        <position position="62"/>
    </location>
    <ligand>
        <name>Zn(2+)</name>
        <dbReference type="ChEBI" id="CHEBI:29105"/>
        <label>1</label>
    </ligand>
</feature>
<dbReference type="CDD" id="cd01317">
    <property type="entry name" value="DHOase_IIa"/>
    <property type="match status" value="1"/>
</dbReference>
<evidence type="ECO:0000256" key="6">
    <source>
        <dbReference type="HAMAP-Rule" id="MF_00220"/>
    </source>
</evidence>